<dbReference type="Pfam" id="PF26639">
    <property type="entry name" value="Het-6_barrel"/>
    <property type="match status" value="1"/>
</dbReference>
<dbReference type="PANTHER" id="PTHR24148:SF64">
    <property type="entry name" value="HETEROKARYON INCOMPATIBILITY DOMAIN-CONTAINING PROTEIN"/>
    <property type="match status" value="1"/>
</dbReference>
<dbReference type="EMBL" id="AZHB01000016">
    <property type="protein sequence ID" value="OAA59289.1"/>
    <property type="molecule type" value="Genomic_DNA"/>
</dbReference>
<dbReference type="PANTHER" id="PTHR24148">
    <property type="entry name" value="ANKYRIN REPEAT DOMAIN-CONTAINING PROTEIN 39 HOMOLOG-RELATED"/>
    <property type="match status" value="1"/>
</dbReference>
<dbReference type="Proteomes" id="UP000076744">
    <property type="component" value="Unassembled WGS sequence"/>
</dbReference>
<dbReference type="InterPro" id="IPR010730">
    <property type="entry name" value="HET"/>
</dbReference>
<dbReference type="OrthoDB" id="4476201at2759"/>
<dbReference type="Pfam" id="PF06985">
    <property type="entry name" value="HET"/>
    <property type="match status" value="1"/>
</dbReference>
<keyword evidence="3" id="KW-1185">Reference proteome</keyword>
<accession>A0A167S5W6</accession>
<comment type="caution">
    <text evidence="2">The sequence shown here is derived from an EMBL/GenBank/DDBJ whole genome shotgun (WGS) entry which is preliminary data.</text>
</comment>
<organism evidence="2 3">
    <name type="scientific">Cordyceps fumosorosea (strain ARSEF 2679)</name>
    <name type="common">Isaria fumosorosea</name>
    <dbReference type="NCBI Taxonomy" id="1081104"/>
    <lineage>
        <taxon>Eukaryota</taxon>
        <taxon>Fungi</taxon>
        <taxon>Dikarya</taxon>
        <taxon>Ascomycota</taxon>
        <taxon>Pezizomycotina</taxon>
        <taxon>Sordariomycetes</taxon>
        <taxon>Hypocreomycetidae</taxon>
        <taxon>Hypocreales</taxon>
        <taxon>Cordycipitaceae</taxon>
        <taxon>Cordyceps</taxon>
    </lineage>
</organism>
<protein>
    <submittedName>
        <fullName evidence="2">Ankyrin and HET domain protein</fullName>
    </submittedName>
</protein>
<sequence>MDLESLLEYRHSKLPSTSSIRLLERLDSATTEGHLTFKVHTRHINESVLRYHCLSYTWGNPFAHGNGFEAGFEAASEAYAASEAARVPVVLDGKLFYVQRNLQEALRTIPATAYMDRLNRHDTTDGEQGVKDLERAASSAADPLPEGGADRLIWADAICIDQSDIVEKSAQVDMMDRIYSNAGYVLAWLGPEDEHTGRGLQAANILTTHLDAFEASRISPWLGHDRERYLEAGIPHLARADWDALASIYQRQWFRRAWVVQEAVLARVLLVYVGGWPVPWSDLGTLAHALRRQEGRRGSSRGTRYEPTSGAGVSVEWNAAEMFRWRESMGVTRREESAQRLFCLGGLVDAFWTFRATEPADKIFSVYGLINAFAEDDGGRRATDYGRSVESVYTNATRRIIREQGSLEVLSRSLYSTGRRAGLPGWVPDYSVPAINPIPSTFAASKGLRFELSVDSQEDDDDPQLRVRGMRLGTLSRVAGRQGTGPLDKFTFNPKWFSMLLSLKDLPVCGGRRKRPALAELLWRTLCMDMTYGGFLSATDPGAASAPDEYREQFASFVLLTLMALADRRVLEKNGVDLDDAPAVSAWDAAAYDPFQEDLALALRDLDAIIARDEESAKFMPPSDLVVQFWNDVRCTMVRCTPDEGEGSARDFTVPRTVLEGSSRCVGAGRVCTESRMFRRCFGFASAYAVALGYRQLVAVDDINLGLAPLPAGAGDEVWILPGLASPAVLRRTEEDGVFSFIGCCYIHGLMHGQAVDEAEAKGEKLVDVVMM</sequence>
<dbReference type="AlphaFoldDB" id="A0A167S5W6"/>
<reference evidence="2 3" key="1">
    <citation type="journal article" date="2016" name="Genome Biol. Evol.">
        <title>Divergent and convergent evolution of fungal pathogenicity.</title>
        <authorList>
            <person name="Shang Y."/>
            <person name="Xiao G."/>
            <person name="Zheng P."/>
            <person name="Cen K."/>
            <person name="Zhan S."/>
            <person name="Wang C."/>
        </authorList>
    </citation>
    <scope>NUCLEOTIDE SEQUENCE [LARGE SCALE GENOMIC DNA]</scope>
    <source>
        <strain evidence="2 3">ARSEF 2679</strain>
    </source>
</reference>
<feature type="domain" description="Heterokaryon incompatibility" evidence="1">
    <location>
        <begin position="51"/>
        <end position="262"/>
    </location>
</feature>
<dbReference type="RefSeq" id="XP_018702805.1">
    <property type="nucleotide sequence ID" value="XM_018849828.1"/>
</dbReference>
<name>A0A167S5W6_CORFA</name>
<dbReference type="STRING" id="1081104.A0A167S5W6"/>
<evidence type="ECO:0000259" key="1">
    <source>
        <dbReference type="Pfam" id="PF06985"/>
    </source>
</evidence>
<gene>
    <name evidence="2" type="ORF">ISF_06224</name>
</gene>
<evidence type="ECO:0000313" key="3">
    <source>
        <dbReference type="Proteomes" id="UP000076744"/>
    </source>
</evidence>
<proteinExistence type="predicted"/>
<dbReference type="GeneID" id="30022516"/>
<dbReference type="InterPro" id="IPR052895">
    <property type="entry name" value="HetReg/Transcr_Mod"/>
</dbReference>
<evidence type="ECO:0000313" key="2">
    <source>
        <dbReference type="EMBL" id="OAA59289.1"/>
    </source>
</evidence>